<evidence type="ECO:0000313" key="19">
    <source>
        <dbReference type="Proteomes" id="UP000461730"/>
    </source>
</evidence>
<dbReference type="InterPro" id="IPR001041">
    <property type="entry name" value="2Fe-2S_ferredoxin-type"/>
</dbReference>
<feature type="domain" description="2Fe-2S ferredoxin-type" evidence="15">
    <location>
        <begin position="1"/>
        <end position="83"/>
    </location>
</feature>
<dbReference type="InterPro" id="IPR036010">
    <property type="entry name" value="2Fe-2S_ferredoxin-like_sf"/>
</dbReference>
<dbReference type="Pfam" id="PF22117">
    <property type="entry name" value="Fer4_Nqo3"/>
    <property type="match status" value="1"/>
</dbReference>
<keyword evidence="9 14" id="KW-0411">Iron-sulfur</keyword>
<evidence type="ECO:0000256" key="6">
    <source>
        <dbReference type="ARBA" id="ARBA00022723"/>
    </source>
</evidence>
<comment type="cofactor">
    <cofactor evidence="14">
        <name>[2Fe-2S] cluster</name>
        <dbReference type="ChEBI" id="CHEBI:190135"/>
    </cofactor>
    <text evidence="14">Binds 1 [2Fe-2S] cluster per subunit.</text>
</comment>
<dbReference type="InterPro" id="IPR006656">
    <property type="entry name" value="Mopterin_OxRdtase"/>
</dbReference>
<evidence type="ECO:0000256" key="12">
    <source>
        <dbReference type="ARBA" id="ARBA00026021"/>
    </source>
</evidence>
<evidence type="ECO:0000256" key="8">
    <source>
        <dbReference type="ARBA" id="ARBA00023004"/>
    </source>
</evidence>
<organism evidence="18 19">
    <name type="scientific">Chitinophaga tropicalis</name>
    <dbReference type="NCBI Taxonomy" id="2683588"/>
    <lineage>
        <taxon>Bacteria</taxon>
        <taxon>Pseudomonadati</taxon>
        <taxon>Bacteroidota</taxon>
        <taxon>Chitinophagia</taxon>
        <taxon>Chitinophagales</taxon>
        <taxon>Chitinophagaceae</taxon>
        <taxon>Chitinophaga</taxon>
    </lineage>
</organism>
<dbReference type="GO" id="GO:0003954">
    <property type="term" value="F:NADH dehydrogenase activity"/>
    <property type="evidence" value="ECO:0007669"/>
    <property type="project" value="TreeGrafter"/>
</dbReference>
<dbReference type="Gene3D" id="3.30.200.210">
    <property type="match status" value="1"/>
</dbReference>
<evidence type="ECO:0000259" key="16">
    <source>
        <dbReference type="PROSITE" id="PS51669"/>
    </source>
</evidence>
<dbReference type="InterPro" id="IPR000283">
    <property type="entry name" value="NADH_UbQ_OxRdtase_75kDa_su_CS"/>
</dbReference>
<keyword evidence="7 14" id="KW-1278">Translocase</keyword>
<evidence type="ECO:0000259" key="15">
    <source>
        <dbReference type="PROSITE" id="PS51085"/>
    </source>
</evidence>
<dbReference type="PROSITE" id="PS00642">
    <property type="entry name" value="COMPLEX1_75K_2"/>
    <property type="match status" value="1"/>
</dbReference>
<evidence type="ECO:0000256" key="2">
    <source>
        <dbReference type="ARBA" id="ARBA00005404"/>
    </source>
</evidence>
<dbReference type="RefSeq" id="WP_157305541.1">
    <property type="nucleotide sequence ID" value="NZ_WRXN01000002.1"/>
</dbReference>
<evidence type="ECO:0000256" key="5">
    <source>
        <dbReference type="ARBA" id="ARBA00022719"/>
    </source>
</evidence>
<dbReference type="Pfam" id="PF13510">
    <property type="entry name" value="Fer2_4"/>
    <property type="match status" value="1"/>
</dbReference>
<evidence type="ECO:0000256" key="11">
    <source>
        <dbReference type="ARBA" id="ARBA00023075"/>
    </source>
</evidence>
<comment type="catalytic activity">
    <reaction evidence="13 14">
        <text>a quinone + NADH + 5 H(+)(in) = a quinol + NAD(+) + 4 H(+)(out)</text>
        <dbReference type="Rhea" id="RHEA:57888"/>
        <dbReference type="ChEBI" id="CHEBI:15378"/>
        <dbReference type="ChEBI" id="CHEBI:24646"/>
        <dbReference type="ChEBI" id="CHEBI:57540"/>
        <dbReference type="ChEBI" id="CHEBI:57945"/>
        <dbReference type="ChEBI" id="CHEBI:132124"/>
    </reaction>
</comment>
<keyword evidence="11" id="KW-0830">Ubiquinone</keyword>
<dbReference type="Gene3D" id="3.10.20.740">
    <property type="match status" value="1"/>
</dbReference>
<dbReference type="GO" id="GO:0008137">
    <property type="term" value="F:NADH dehydrogenase (ubiquinone) activity"/>
    <property type="evidence" value="ECO:0007669"/>
    <property type="project" value="UniProtKB-UniRule"/>
</dbReference>
<dbReference type="GO" id="GO:0046872">
    <property type="term" value="F:metal ion binding"/>
    <property type="evidence" value="ECO:0007669"/>
    <property type="project" value="UniProtKB-UniRule"/>
</dbReference>
<dbReference type="GO" id="GO:0042773">
    <property type="term" value="P:ATP synthesis coupled electron transport"/>
    <property type="evidence" value="ECO:0007669"/>
    <property type="project" value="InterPro"/>
</dbReference>
<dbReference type="GO" id="GO:0051537">
    <property type="term" value="F:2 iron, 2 sulfur cluster binding"/>
    <property type="evidence" value="ECO:0007669"/>
    <property type="project" value="UniProtKB-UniRule"/>
</dbReference>
<dbReference type="PANTHER" id="PTHR43105">
    <property type="entry name" value="RESPIRATORY NITRATE REDUCTASE"/>
    <property type="match status" value="1"/>
</dbReference>
<dbReference type="CDD" id="cd02788">
    <property type="entry name" value="MopB_CT_NDH-1_NuoG2-N7"/>
    <property type="match status" value="1"/>
</dbReference>
<comment type="similarity">
    <text evidence="2 14">Belongs to the complex I 75 kDa subunit family.</text>
</comment>
<dbReference type="InterPro" id="IPR010228">
    <property type="entry name" value="NADH_UbQ_OxRdtase_Gsu"/>
</dbReference>
<comment type="subunit">
    <text evidence="12">Composed of 13 different subunits. Subunits NuoCD, E, F, and G constitute the peripheral sector of the complex.</text>
</comment>
<dbReference type="SUPFAM" id="SSF53706">
    <property type="entry name" value="Formate dehydrogenase/DMSO reductase, domains 1-3"/>
    <property type="match status" value="1"/>
</dbReference>
<evidence type="ECO:0000256" key="4">
    <source>
        <dbReference type="ARBA" id="ARBA00022714"/>
    </source>
</evidence>
<dbReference type="Proteomes" id="UP000461730">
    <property type="component" value="Unassembled WGS sequence"/>
</dbReference>
<dbReference type="CDD" id="cd00207">
    <property type="entry name" value="fer2"/>
    <property type="match status" value="1"/>
</dbReference>
<keyword evidence="4 14" id="KW-0001">2Fe-2S</keyword>
<dbReference type="PROSITE" id="PS51669">
    <property type="entry name" value="4FE4S_MOW_BIS_MGD"/>
    <property type="match status" value="1"/>
</dbReference>
<dbReference type="InterPro" id="IPR009010">
    <property type="entry name" value="Asp_de-COase-like_dom_sf"/>
</dbReference>
<evidence type="ECO:0000313" key="18">
    <source>
        <dbReference type="EMBL" id="MVT08127.1"/>
    </source>
</evidence>
<comment type="cofactor">
    <cofactor evidence="1 14">
        <name>[4Fe-4S] cluster</name>
        <dbReference type="ChEBI" id="CHEBI:49883"/>
    </cofactor>
</comment>
<dbReference type="InterPro" id="IPR050123">
    <property type="entry name" value="Prok_molybdopt-oxidoreductase"/>
</dbReference>
<dbReference type="PROSITE" id="PS51839">
    <property type="entry name" value="4FE4S_HC3"/>
    <property type="match status" value="1"/>
</dbReference>
<keyword evidence="10 14" id="KW-0520">NAD</keyword>
<dbReference type="PANTHER" id="PTHR43105:SF10">
    <property type="entry name" value="NADH-QUINONE OXIDOREDUCTASE SUBUNIT G"/>
    <property type="match status" value="1"/>
</dbReference>
<dbReference type="Gene3D" id="2.40.40.20">
    <property type="match status" value="1"/>
</dbReference>
<comment type="function">
    <text evidence="14">NDH-1 shuttles electrons from NADH, via FMN and iron-sulfur (Fe-S) centers, to quinones in the respiratory chain. Couples the redox reaction to proton translocation (for every two electrons transferred, four hydrogen ions are translocated across the cytoplasmic membrane), and thus conserves the redox energy in a proton gradient.</text>
</comment>
<dbReference type="SUPFAM" id="SSF54292">
    <property type="entry name" value="2Fe-2S ferredoxin-like"/>
    <property type="match status" value="1"/>
</dbReference>
<dbReference type="SUPFAM" id="SSF54862">
    <property type="entry name" value="4Fe-4S ferredoxins"/>
    <property type="match status" value="1"/>
</dbReference>
<evidence type="ECO:0000256" key="3">
    <source>
        <dbReference type="ARBA" id="ARBA00022485"/>
    </source>
</evidence>
<dbReference type="GO" id="GO:0051539">
    <property type="term" value="F:4 iron, 4 sulfur cluster binding"/>
    <property type="evidence" value="ECO:0007669"/>
    <property type="project" value="UniProtKB-KW"/>
</dbReference>
<keyword evidence="6 14" id="KW-0479">Metal-binding</keyword>
<keyword evidence="18" id="KW-0560">Oxidoreductase</keyword>
<dbReference type="PROSITE" id="PS00643">
    <property type="entry name" value="COMPLEX1_75K_3"/>
    <property type="match status" value="1"/>
</dbReference>
<dbReference type="AlphaFoldDB" id="A0A7K1U178"/>
<keyword evidence="5 14" id="KW-0874">Quinone</keyword>
<dbReference type="InterPro" id="IPR054351">
    <property type="entry name" value="NADH_UbQ_OxRdtase_ferredoxin"/>
</dbReference>
<dbReference type="NCBIfam" id="TIGR01973">
    <property type="entry name" value="NuoG"/>
    <property type="match status" value="1"/>
</dbReference>
<dbReference type="Pfam" id="PF00384">
    <property type="entry name" value="Molybdopterin"/>
    <property type="match status" value="1"/>
</dbReference>
<dbReference type="Pfam" id="PF04879">
    <property type="entry name" value="Molybdop_Fe4S4"/>
    <property type="match status" value="1"/>
</dbReference>
<dbReference type="GO" id="GO:0048038">
    <property type="term" value="F:quinone binding"/>
    <property type="evidence" value="ECO:0007669"/>
    <property type="project" value="UniProtKB-UniRule"/>
</dbReference>
<dbReference type="Gene3D" id="3.40.50.740">
    <property type="match status" value="1"/>
</dbReference>
<gene>
    <name evidence="18" type="primary">nuoG</name>
    <name evidence="18" type="ORF">GO493_07630</name>
</gene>
<reference evidence="18 19" key="1">
    <citation type="submission" date="2019-12" db="EMBL/GenBank/DDBJ databases">
        <title>Chitinophaga sp. strain ysch24 (GDMCC 1.1355), whole genome shotgun sequence.</title>
        <authorList>
            <person name="Zhang X."/>
        </authorList>
    </citation>
    <scope>NUCLEOTIDE SEQUENCE [LARGE SCALE GENOMIC DNA]</scope>
    <source>
        <strain evidence="19">ysch24</strain>
    </source>
</reference>
<keyword evidence="3 14" id="KW-0004">4Fe-4S</keyword>
<name>A0A7K1U178_9BACT</name>
<dbReference type="InterPro" id="IPR019574">
    <property type="entry name" value="NADH_UbQ_OxRdtase_Gsu_4Fe4S-bd"/>
</dbReference>
<feature type="domain" description="4Fe-4S His(Cys)3-ligated-type" evidence="17">
    <location>
        <begin position="83"/>
        <end position="122"/>
    </location>
</feature>
<dbReference type="EMBL" id="WRXN01000002">
    <property type="protein sequence ID" value="MVT08127.1"/>
    <property type="molecule type" value="Genomic_DNA"/>
</dbReference>
<evidence type="ECO:0000256" key="7">
    <source>
        <dbReference type="ARBA" id="ARBA00022967"/>
    </source>
</evidence>
<dbReference type="EC" id="7.1.1.-" evidence="14"/>
<dbReference type="SMART" id="SM00929">
    <property type="entry name" value="NADH-G_4Fe-4S_3"/>
    <property type="match status" value="1"/>
</dbReference>
<sequence>MPTIYIDNKAFEVKAGKNLLEACLSLGLDLPYFCWHPAMGSVGACRQCAVKVFKDEEDTRGRIVMSCMESVKDGLRLSVNDKTATTFRSQVIEWLMTNHPHDCPVCDEGGCCHLQDVTVMTGHNYRRYEYKKRTYTNQYLGPLVNHEMNRCIQCYRCVRYYRDYAGGKDLNVFSAHNHVYFGREKDGVLQSPFSGNLVEVCPTGVFTDKTLKEHYTRKWDLTNAPAVCQHCSLGCNVIAGERYGQLRNIVNRYNSEVNGYFLCDKGRFGYEFVNSENRVTQPLIRKRQSEAVNRATLMQHMSTLLSGHTLIGIGSPRASLESNYALMDLVGKENFYQGIPDDLVYIEQKIVDILLSGAIHTPSLKEIEQADAVLILGEDIWNTAPVMALAVRQSVMKTAATHTTEQVAIPLWHDMAVRELVQDAKGFLANMTVTASPLDEISASTMRAAPDDLARLGFAIAHILNPSLPEVPDATDAVRTQAMNISRALQQAKHPVIITGTSCWNNALVRAAFDIAAALDLTEKRAGLAFVMQDCNSLGLAMMRSSSFEKAITSAERSSNVTAIILENDLYRSVPAGQADAFFSSCKNVVVLDTLHNRTTERADVLIPAATFAEADGTFVNNEARAQCSSQVFMPANSEVRESFKWLSEIRSLKTTAGNGHEKHPDEILQALESKFPQFKGISRSAPPHDFRFHGARIPRESHRYSGRTAMQANIDVSEPKPLQDDDSPLSYTMEGYRGPAPSPLIPFFWAPGWNSGQSVNKFQLETGGSLKGGEPGVRLAEQTGVTPVFSRDIPDAFTARQDKWLLLPQYHLFGSGELSVYTEGIASQSPAPYISLSRHDAERAGLKEGDIVTVKSDGKAYSLPLSIHGSLPDGIMLVPAGLRGMDSWSWGGWVNISTVKV</sequence>
<dbReference type="SUPFAM" id="SSF50692">
    <property type="entry name" value="ADC-like"/>
    <property type="match status" value="1"/>
</dbReference>
<dbReference type="PROSITE" id="PS51085">
    <property type="entry name" value="2FE2S_FER_2"/>
    <property type="match status" value="1"/>
</dbReference>
<evidence type="ECO:0000256" key="14">
    <source>
        <dbReference type="RuleBase" id="RU003525"/>
    </source>
</evidence>
<dbReference type="CDD" id="cd02771">
    <property type="entry name" value="MopB_NDH-1_NuoG2-N7"/>
    <property type="match status" value="1"/>
</dbReference>
<dbReference type="GO" id="GO:0016020">
    <property type="term" value="C:membrane"/>
    <property type="evidence" value="ECO:0007669"/>
    <property type="project" value="InterPro"/>
</dbReference>
<keyword evidence="8 14" id="KW-0408">Iron</keyword>
<evidence type="ECO:0000256" key="13">
    <source>
        <dbReference type="ARBA" id="ARBA00047712"/>
    </source>
</evidence>
<evidence type="ECO:0000259" key="17">
    <source>
        <dbReference type="PROSITE" id="PS51839"/>
    </source>
</evidence>
<evidence type="ECO:0000256" key="1">
    <source>
        <dbReference type="ARBA" id="ARBA00001966"/>
    </source>
</evidence>
<dbReference type="FunFam" id="3.10.20.740:FF:000002">
    <property type="entry name" value="NADH-quinone oxidoreductase"/>
    <property type="match status" value="1"/>
</dbReference>
<evidence type="ECO:0000256" key="9">
    <source>
        <dbReference type="ARBA" id="ARBA00023014"/>
    </source>
</evidence>
<keyword evidence="19" id="KW-1185">Reference proteome</keyword>
<dbReference type="Pfam" id="PF10588">
    <property type="entry name" value="NADH-G_4Fe-4S_3"/>
    <property type="match status" value="1"/>
</dbReference>
<dbReference type="PROSITE" id="PS00641">
    <property type="entry name" value="COMPLEX1_75K_1"/>
    <property type="match status" value="1"/>
</dbReference>
<dbReference type="InterPro" id="IPR006963">
    <property type="entry name" value="Mopterin_OxRdtase_4Fe-4S_dom"/>
</dbReference>
<feature type="domain" description="4Fe-4S Mo/W bis-MGD-type" evidence="16">
    <location>
        <begin position="221"/>
        <end position="277"/>
    </location>
</feature>
<comment type="caution">
    <text evidence="18">The sequence shown here is derived from an EMBL/GenBank/DDBJ whole genome shotgun (WGS) entry which is preliminary data.</text>
</comment>
<protein>
    <recommendedName>
        <fullName evidence="14">NADH-quinone oxidoreductase</fullName>
        <ecNumber evidence="14">7.1.1.-</ecNumber>
    </recommendedName>
</protein>
<evidence type="ECO:0000256" key="10">
    <source>
        <dbReference type="ARBA" id="ARBA00023027"/>
    </source>
</evidence>
<dbReference type="SMART" id="SM00926">
    <property type="entry name" value="Molybdop_Fe4S4"/>
    <property type="match status" value="1"/>
</dbReference>
<accession>A0A7K1U178</accession>
<proteinExistence type="inferred from homology"/>